<feature type="domain" description="ABC transporter" evidence="8">
    <location>
        <begin position="10"/>
        <end position="260"/>
    </location>
</feature>
<comment type="caution">
    <text evidence="9">The sequence shown here is derived from an EMBL/GenBank/DDBJ whole genome shotgun (WGS) entry which is preliminary data.</text>
</comment>
<dbReference type="GO" id="GO:0055085">
    <property type="term" value="P:transmembrane transport"/>
    <property type="evidence" value="ECO:0007669"/>
    <property type="project" value="UniProtKB-ARBA"/>
</dbReference>
<proteinExistence type="inferred from homology"/>
<evidence type="ECO:0000256" key="3">
    <source>
        <dbReference type="ARBA" id="ARBA00022448"/>
    </source>
</evidence>
<dbReference type="InterPro" id="IPR013563">
    <property type="entry name" value="Oligopep_ABC_C"/>
</dbReference>
<dbReference type="InterPro" id="IPR050388">
    <property type="entry name" value="ABC_Ni/Peptide_Import"/>
</dbReference>
<keyword evidence="6 9" id="KW-0067">ATP-binding</keyword>
<dbReference type="FunFam" id="3.40.50.300:FF:000016">
    <property type="entry name" value="Oligopeptide ABC transporter ATP-binding component"/>
    <property type="match status" value="1"/>
</dbReference>
<evidence type="ECO:0000256" key="7">
    <source>
        <dbReference type="ARBA" id="ARBA00023136"/>
    </source>
</evidence>
<keyword evidence="4" id="KW-1003">Cell membrane</keyword>
<dbReference type="GO" id="GO:0005886">
    <property type="term" value="C:plasma membrane"/>
    <property type="evidence" value="ECO:0007669"/>
    <property type="project" value="UniProtKB-SubCell"/>
</dbReference>
<comment type="subcellular location">
    <subcellularLocation>
        <location evidence="1">Cell inner membrane</location>
        <topology evidence="1">Peripheral membrane protein</topology>
    </subcellularLocation>
</comment>
<dbReference type="PROSITE" id="PS50893">
    <property type="entry name" value="ABC_TRANSPORTER_2"/>
    <property type="match status" value="1"/>
</dbReference>
<keyword evidence="7" id="KW-0472">Membrane</keyword>
<dbReference type="Proteomes" id="UP000284605">
    <property type="component" value="Unassembled WGS sequence"/>
</dbReference>
<evidence type="ECO:0000256" key="2">
    <source>
        <dbReference type="ARBA" id="ARBA00005417"/>
    </source>
</evidence>
<dbReference type="AlphaFoldDB" id="A0A418W8K4"/>
<evidence type="ECO:0000259" key="8">
    <source>
        <dbReference type="PROSITE" id="PS50893"/>
    </source>
</evidence>
<dbReference type="SUPFAM" id="SSF52540">
    <property type="entry name" value="P-loop containing nucleoside triphosphate hydrolases"/>
    <property type="match status" value="1"/>
</dbReference>
<evidence type="ECO:0000256" key="6">
    <source>
        <dbReference type="ARBA" id="ARBA00022840"/>
    </source>
</evidence>
<dbReference type="SMART" id="SM00382">
    <property type="entry name" value="AAA"/>
    <property type="match status" value="1"/>
</dbReference>
<evidence type="ECO:0000256" key="5">
    <source>
        <dbReference type="ARBA" id="ARBA00022741"/>
    </source>
</evidence>
<dbReference type="InterPro" id="IPR027417">
    <property type="entry name" value="P-loop_NTPase"/>
</dbReference>
<dbReference type="NCBIfam" id="TIGR01727">
    <property type="entry name" value="oligo_HPY"/>
    <property type="match status" value="1"/>
</dbReference>
<dbReference type="GO" id="GO:0016887">
    <property type="term" value="F:ATP hydrolysis activity"/>
    <property type="evidence" value="ECO:0007669"/>
    <property type="project" value="InterPro"/>
</dbReference>
<dbReference type="InterPro" id="IPR003439">
    <property type="entry name" value="ABC_transporter-like_ATP-bd"/>
</dbReference>
<evidence type="ECO:0000313" key="9">
    <source>
        <dbReference type="EMBL" id="RJF86337.1"/>
    </source>
</evidence>
<dbReference type="Pfam" id="PF00005">
    <property type="entry name" value="ABC_tran"/>
    <property type="match status" value="1"/>
</dbReference>
<keyword evidence="3" id="KW-0813">Transport</keyword>
<dbReference type="Pfam" id="PF08352">
    <property type="entry name" value="oligo_HPY"/>
    <property type="match status" value="1"/>
</dbReference>
<dbReference type="PANTHER" id="PTHR43297:SF2">
    <property type="entry name" value="DIPEPTIDE TRANSPORT ATP-BINDING PROTEIN DPPD"/>
    <property type="match status" value="1"/>
</dbReference>
<keyword evidence="10" id="KW-1185">Reference proteome</keyword>
<reference evidence="9 10" key="1">
    <citation type="submission" date="2018-09" db="EMBL/GenBank/DDBJ databases">
        <authorList>
            <person name="Zhu H."/>
        </authorList>
    </citation>
    <scope>NUCLEOTIDE SEQUENCE [LARGE SCALE GENOMIC DNA]</scope>
    <source>
        <strain evidence="9 10">K1W22B-8</strain>
    </source>
</reference>
<dbReference type="CDD" id="cd03257">
    <property type="entry name" value="ABC_NikE_OppD_transporters"/>
    <property type="match status" value="1"/>
</dbReference>
<gene>
    <name evidence="9" type="ORF">D3874_04280</name>
</gene>
<dbReference type="GO" id="GO:0005524">
    <property type="term" value="F:ATP binding"/>
    <property type="evidence" value="ECO:0007669"/>
    <property type="project" value="UniProtKB-KW"/>
</dbReference>
<dbReference type="OrthoDB" id="37801at2"/>
<dbReference type="GO" id="GO:0015833">
    <property type="term" value="P:peptide transport"/>
    <property type="evidence" value="ECO:0007669"/>
    <property type="project" value="InterPro"/>
</dbReference>
<sequence length="331" mass="35400">MTAMLAPPLLAVDDLHIATGGPDPVSLVSGVSFALEAGKTLALVGESGSGKSLTALSVLDLLPAPAVAVTGGRLRFAGKDLRTLEPDALRRLRGGAISMIFQEPLSALNPVMTVGDQLREAVRAHGVHDRRAVNARVLELLDLVRMPDVTKRVNEYPHRLSGGMRQRVLIAMAMAGQPHLLIADEPTTALDVTVQAEILDTLRDLQREFSLAILLITHDLGLVADYADDVAVMYAGRIVERGPVRAVMRASAHPYTRGLLGARPHKRRLGALRERLIEIPGTVPNPRALPDGCPFRPRCAQACDSCALSLPVLARVAEQHHAACFKAGALS</sequence>
<evidence type="ECO:0000313" key="10">
    <source>
        <dbReference type="Proteomes" id="UP000284605"/>
    </source>
</evidence>
<name>A0A418W8K4_9PROT</name>
<keyword evidence="5" id="KW-0547">Nucleotide-binding</keyword>
<accession>A0A418W8K4</accession>
<organism evidence="9 10">
    <name type="scientific">Oleomonas cavernae</name>
    <dbReference type="NCBI Taxonomy" id="2320859"/>
    <lineage>
        <taxon>Bacteria</taxon>
        <taxon>Pseudomonadati</taxon>
        <taxon>Pseudomonadota</taxon>
        <taxon>Alphaproteobacteria</taxon>
        <taxon>Acetobacterales</taxon>
        <taxon>Acetobacteraceae</taxon>
        <taxon>Oleomonas</taxon>
    </lineage>
</organism>
<dbReference type="RefSeq" id="WP_119776944.1">
    <property type="nucleotide sequence ID" value="NZ_QYUK01000011.1"/>
</dbReference>
<dbReference type="InterPro" id="IPR003593">
    <property type="entry name" value="AAA+_ATPase"/>
</dbReference>
<evidence type="ECO:0000256" key="4">
    <source>
        <dbReference type="ARBA" id="ARBA00022475"/>
    </source>
</evidence>
<dbReference type="Gene3D" id="3.40.50.300">
    <property type="entry name" value="P-loop containing nucleotide triphosphate hydrolases"/>
    <property type="match status" value="1"/>
</dbReference>
<protein>
    <submittedName>
        <fullName evidence="9">ABC transporter ATP-binding protein</fullName>
    </submittedName>
</protein>
<dbReference type="PROSITE" id="PS00211">
    <property type="entry name" value="ABC_TRANSPORTER_1"/>
    <property type="match status" value="1"/>
</dbReference>
<comment type="similarity">
    <text evidence="2">Belongs to the ABC transporter superfamily.</text>
</comment>
<dbReference type="InterPro" id="IPR017871">
    <property type="entry name" value="ABC_transporter-like_CS"/>
</dbReference>
<dbReference type="PANTHER" id="PTHR43297">
    <property type="entry name" value="OLIGOPEPTIDE TRANSPORT ATP-BINDING PROTEIN APPD"/>
    <property type="match status" value="1"/>
</dbReference>
<evidence type="ECO:0000256" key="1">
    <source>
        <dbReference type="ARBA" id="ARBA00004417"/>
    </source>
</evidence>
<dbReference type="EMBL" id="QYUK01000011">
    <property type="protein sequence ID" value="RJF86337.1"/>
    <property type="molecule type" value="Genomic_DNA"/>
</dbReference>